<gene>
    <name evidence="2" type="ORF">PIB30_058440</name>
</gene>
<evidence type="ECO:0000313" key="3">
    <source>
        <dbReference type="Proteomes" id="UP001341840"/>
    </source>
</evidence>
<evidence type="ECO:0000256" key="1">
    <source>
        <dbReference type="SAM" id="MobiDB-lite"/>
    </source>
</evidence>
<sequence length="83" mass="10165">MEDEDTNLTPESPCRYRGLSGVGRWGGRSGDGVMRLRWGKEKRRRRKKKKMQRRHRFGGEEEEEQRRHRRFGGEEEEERLRRH</sequence>
<evidence type="ECO:0000313" key="2">
    <source>
        <dbReference type="EMBL" id="MED6124380.1"/>
    </source>
</evidence>
<accession>A0ABU6RK90</accession>
<comment type="caution">
    <text evidence="2">The sequence shown here is derived from an EMBL/GenBank/DDBJ whole genome shotgun (WGS) entry which is preliminary data.</text>
</comment>
<feature type="compositionally biased region" description="Basic residues" evidence="1">
    <location>
        <begin position="40"/>
        <end position="56"/>
    </location>
</feature>
<proteinExistence type="predicted"/>
<protein>
    <submittedName>
        <fullName evidence="2">Uncharacterized protein</fullName>
    </submittedName>
</protein>
<name>A0ABU6RK90_9FABA</name>
<reference evidence="2 3" key="1">
    <citation type="journal article" date="2023" name="Plants (Basel)">
        <title>Bridging the Gap: Combining Genomics and Transcriptomics Approaches to Understand Stylosanthes scabra, an Orphan Legume from the Brazilian Caatinga.</title>
        <authorList>
            <person name="Ferreira-Neto J.R.C."/>
            <person name="da Silva M.D."/>
            <person name="Binneck E."/>
            <person name="de Melo N.F."/>
            <person name="da Silva R.H."/>
            <person name="de Melo A.L.T.M."/>
            <person name="Pandolfi V."/>
            <person name="Bustamante F.O."/>
            <person name="Brasileiro-Vidal A.C."/>
            <person name="Benko-Iseppon A.M."/>
        </authorList>
    </citation>
    <scope>NUCLEOTIDE SEQUENCE [LARGE SCALE GENOMIC DNA]</scope>
    <source>
        <tissue evidence="2">Leaves</tissue>
    </source>
</reference>
<feature type="compositionally biased region" description="Gly residues" evidence="1">
    <location>
        <begin position="20"/>
        <end position="30"/>
    </location>
</feature>
<keyword evidence="3" id="KW-1185">Reference proteome</keyword>
<feature type="non-terminal residue" evidence="2">
    <location>
        <position position="83"/>
    </location>
</feature>
<dbReference type="Proteomes" id="UP001341840">
    <property type="component" value="Unassembled WGS sequence"/>
</dbReference>
<dbReference type="EMBL" id="JASCZI010030699">
    <property type="protein sequence ID" value="MED6124380.1"/>
    <property type="molecule type" value="Genomic_DNA"/>
</dbReference>
<feature type="region of interest" description="Disordered" evidence="1">
    <location>
        <begin position="1"/>
        <end position="83"/>
    </location>
</feature>
<organism evidence="2 3">
    <name type="scientific">Stylosanthes scabra</name>
    <dbReference type="NCBI Taxonomy" id="79078"/>
    <lineage>
        <taxon>Eukaryota</taxon>
        <taxon>Viridiplantae</taxon>
        <taxon>Streptophyta</taxon>
        <taxon>Embryophyta</taxon>
        <taxon>Tracheophyta</taxon>
        <taxon>Spermatophyta</taxon>
        <taxon>Magnoliopsida</taxon>
        <taxon>eudicotyledons</taxon>
        <taxon>Gunneridae</taxon>
        <taxon>Pentapetalae</taxon>
        <taxon>rosids</taxon>
        <taxon>fabids</taxon>
        <taxon>Fabales</taxon>
        <taxon>Fabaceae</taxon>
        <taxon>Papilionoideae</taxon>
        <taxon>50 kb inversion clade</taxon>
        <taxon>dalbergioids sensu lato</taxon>
        <taxon>Dalbergieae</taxon>
        <taxon>Pterocarpus clade</taxon>
        <taxon>Stylosanthes</taxon>
    </lineage>
</organism>